<protein>
    <submittedName>
        <fullName evidence="1">Uncharacterized protein</fullName>
    </submittedName>
</protein>
<accession>A0ABW6H919</accession>
<dbReference type="Proteomes" id="UP001599756">
    <property type="component" value="Unassembled WGS sequence"/>
</dbReference>
<organism evidence="1 2">
    <name type="scientific">Streptomyces anandii</name>
    <dbReference type="NCBI Taxonomy" id="285454"/>
    <lineage>
        <taxon>Bacteria</taxon>
        <taxon>Bacillati</taxon>
        <taxon>Actinomycetota</taxon>
        <taxon>Actinomycetes</taxon>
        <taxon>Kitasatosporales</taxon>
        <taxon>Streptomycetaceae</taxon>
        <taxon>Streptomyces</taxon>
    </lineage>
</organism>
<name>A0ABW6H919_9ACTN</name>
<proteinExistence type="predicted"/>
<gene>
    <name evidence="1" type="ORF">ACFW88_19690</name>
</gene>
<dbReference type="EMBL" id="JBHYTS010000029">
    <property type="protein sequence ID" value="MFE1752735.1"/>
    <property type="molecule type" value="Genomic_DNA"/>
</dbReference>
<evidence type="ECO:0000313" key="2">
    <source>
        <dbReference type="Proteomes" id="UP001599756"/>
    </source>
</evidence>
<reference evidence="1 2" key="1">
    <citation type="submission" date="2024-09" db="EMBL/GenBank/DDBJ databases">
        <title>The Natural Products Discovery Center: Release of the First 8490 Sequenced Strains for Exploring Actinobacteria Biosynthetic Diversity.</title>
        <authorList>
            <person name="Kalkreuter E."/>
            <person name="Kautsar S.A."/>
            <person name="Yang D."/>
            <person name="Bader C.D."/>
            <person name="Teijaro C.N."/>
            <person name="Fluegel L."/>
            <person name="Davis C.M."/>
            <person name="Simpson J.R."/>
            <person name="Lauterbach L."/>
            <person name="Steele A.D."/>
            <person name="Gui C."/>
            <person name="Meng S."/>
            <person name="Li G."/>
            <person name="Viehrig K."/>
            <person name="Ye F."/>
            <person name="Su P."/>
            <person name="Kiefer A.F."/>
            <person name="Nichols A."/>
            <person name="Cepeda A.J."/>
            <person name="Yan W."/>
            <person name="Fan B."/>
            <person name="Jiang Y."/>
            <person name="Adhikari A."/>
            <person name="Zheng C.-J."/>
            <person name="Schuster L."/>
            <person name="Cowan T.M."/>
            <person name="Smanski M.J."/>
            <person name="Chevrette M.G."/>
            <person name="De Carvalho L.P.S."/>
            <person name="Shen B."/>
        </authorList>
    </citation>
    <scope>NUCLEOTIDE SEQUENCE [LARGE SCALE GENOMIC DNA]</scope>
    <source>
        <strain evidence="1 2">NPDC059500</strain>
    </source>
</reference>
<keyword evidence="2" id="KW-1185">Reference proteome</keyword>
<dbReference type="RefSeq" id="WP_381825474.1">
    <property type="nucleotide sequence ID" value="NZ_JBHYTS010000029.1"/>
</dbReference>
<comment type="caution">
    <text evidence="1">The sequence shown here is derived from an EMBL/GenBank/DDBJ whole genome shotgun (WGS) entry which is preliminary data.</text>
</comment>
<sequence>MMATGPGDLLLRWVSEQGAGELSNVKQGMWWLAAKHCPDIEPGAAGRWLRDAVSLAYMDIDWRNRRWCAAPPVLTRLPRARGLAVLAGSRTAAFDARVTQAAQEGLLEVFRVPSARPARDIPLPDSLIVQFDDEAGLMSWAVELGVTYTPCFALQGAALLPPLSPGAPASRPEFGKPLEQYDLERGEYRSVARPQGEGLYRLRRRDSKRVCQVLRDGEWYETSHEQGIYLTLETRNRAADVLRWRPEQDRGRDRFGTLFVDWGYPLPDLHRRVAVMCCGLAPRINAQAENLAYDNVPYAIANKIAQSLGQHLGENDDE</sequence>
<evidence type="ECO:0000313" key="1">
    <source>
        <dbReference type="EMBL" id="MFE1752735.1"/>
    </source>
</evidence>